<dbReference type="Proteomes" id="UP001273505">
    <property type="component" value="Unassembled WGS sequence"/>
</dbReference>
<dbReference type="InterPro" id="IPR024079">
    <property type="entry name" value="MetalloPept_cat_dom_sf"/>
</dbReference>
<organism evidence="3 4">
    <name type="scientific">Gilvimarinus gilvus</name>
    <dbReference type="NCBI Taxonomy" id="3058038"/>
    <lineage>
        <taxon>Bacteria</taxon>
        <taxon>Pseudomonadati</taxon>
        <taxon>Pseudomonadota</taxon>
        <taxon>Gammaproteobacteria</taxon>
        <taxon>Cellvibrionales</taxon>
        <taxon>Cellvibrionaceae</taxon>
        <taxon>Gilvimarinus</taxon>
    </lineage>
</organism>
<gene>
    <name evidence="3" type="ORF">SCD92_16355</name>
</gene>
<evidence type="ECO:0000313" key="3">
    <source>
        <dbReference type="EMBL" id="MDX6850949.1"/>
    </source>
</evidence>
<name>A0ABU4S191_9GAMM</name>
<dbReference type="Pfam" id="PF13583">
    <property type="entry name" value="Reprolysin_4"/>
    <property type="match status" value="1"/>
</dbReference>
<dbReference type="EMBL" id="JAXAFO010000035">
    <property type="protein sequence ID" value="MDX6850949.1"/>
    <property type="molecule type" value="Genomic_DNA"/>
</dbReference>
<dbReference type="RefSeq" id="WP_302721595.1">
    <property type="nucleotide sequence ID" value="NZ_JAULRU010000344.1"/>
</dbReference>
<comment type="caution">
    <text evidence="3">The sequence shown here is derived from an EMBL/GenBank/DDBJ whole genome shotgun (WGS) entry which is preliminary data.</text>
</comment>
<dbReference type="Gene3D" id="3.40.390.10">
    <property type="entry name" value="Collagenase (Catalytic Domain)"/>
    <property type="match status" value="1"/>
</dbReference>
<protein>
    <submittedName>
        <fullName evidence="3">M12 family metallo-peptidase</fullName>
    </submittedName>
</protein>
<dbReference type="NCBIfam" id="NF045639">
    <property type="entry name" value="GCX_COOH"/>
    <property type="match status" value="1"/>
</dbReference>
<reference evidence="3 4" key="1">
    <citation type="submission" date="2023-11" db="EMBL/GenBank/DDBJ databases">
        <title>Gilvimarinus fulvus sp. nov., isolated from the surface of Kelp.</title>
        <authorList>
            <person name="Sun Y.Y."/>
            <person name="Gong Y."/>
            <person name="Du Z.J."/>
        </authorList>
    </citation>
    <scope>NUCLEOTIDE SEQUENCE [LARGE SCALE GENOMIC DNA]</scope>
    <source>
        <strain evidence="3 4">SDUM040013</strain>
    </source>
</reference>
<sequence length="505" mass="53865">MKKVLFAAIMVFGVAVGPAAAQPPEIPSLISPVTGKNGAEFAKPAVLGVRHINYNSALARSSLSAGSPVRVPLPDGTTVILNFEKRKRNPSGSMTWVGQLAGASQHYKAIITDDGEHVFGRILTPDGEYLLRTVSGVQELVNPRTAGMEVLSYEYDEAMPPARSSRSADPRAEKSTPVYENAGPTDVATIDVLLAYSTGLATELGAGLQARLDYLIAVANQAYEDSGIYQRLRVVHTVEVAYSDTESNSTALYALTPAFTTPASLSDLPTLRNTYGADLVALIRRYQYPEHSGCGVAWVNGFNNAGTVVGDDDYGYSVTSDGLDYIDGGPQYSFCSDLTLAHELGHNMGSTHDRDHTSTNPVFSYSYGHGFDQVFGTVMSYYNPEVTLFSTPNIDCDDQLPCGIADPDPDAADNVRSINNVRFEVAAFRDTVVPEGCTPEETLTLENASVPGVVTETSCAIEAGPSYVVTSTADVTFNANESITLHPGFRVETGGQFAANVTPAP</sequence>
<dbReference type="SUPFAM" id="SSF55486">
    <property type="entry name" value="Metalloproteases ('zincins'), catalytic domain"/>
    <property type="match status" value="1"/>
</dbReference>
<evidence type="ECO:0000313" key="4">
    <source>
        <dbReference type="Proteomes" id="UP001273505"/>
    </source>
</evidence>
<dbReference type="InterPro" id="IPR055015">
    <property type="entry name" value="GCX_COOH"/>
</dbReference>
<accession>A0ABU4S191</accession>
<keyword evidence="2" id="KW-0732">Signal</keyword>
<proteinExistence type="predicted"/>
<evidence type="ECO:0000256" key="1">
    <source>
        <dbReference type="SAM" id="MobiDB-lite"/>
    </source>
</evidence>
<feature type="region of interest" description="Disordered" evidence="1">
    <location>
        <begin position="160"/>
        <end position="180"/>
    </location>
</feature>
<keyword evidence="4" id="KW-1185">Reference proteome</keyword>
<feature type="signal peptide" evidence="2">
    <location>
        <begin position="1"/>
        <end position="21"/>
    </location>
</feature>
<evidence type="ECO:0000256" key="2">
    <source>
        <dbReference type="SAM" id="SignalP"/>
    </source>
</evidence>
<feature type="chain" id="PRO_5047180210" evidence="2">
    <location>
        <begin position="22"/>
        <end position="505"/>
    </location>
</feature>